<evidence type="ECO:0000313" key="5">
    <source>
        <dbReference type="EMBL" id="SDN11434.1"/>
    </source>
</evidence>
<dbReference type="Proteomes" id="UP000187651">
    <property type="component" value="Unassembled WGS sequence"/>
</dbReference>
<accession>A0A1G9YQM5</accession>
<feature type="domain" description="N-acetyltransferase" evidence="4">
    <location>
        <begin position="34"/>
        <end position="152"/>
    </location>
</feature>
<reference evidence="6" key="1">
    <citation type="submission" date="2016-10" db="EMBL/GenBank/DDBJ databases">
        <authorList>
            <person name="Varghese N."/>
            <person name="Submissions S."/>
        </authorList>
    </citation>
    <scope>NUCLEOTIDE SEQUENCE [LARGE SCALE GENOMIC DNA]</scope>
    <source>
        <strain evidence="6">M83</strain>
    </source>
</reference>
<proteinExistence type="inferred from homology"/>
<keyword evidence="1 5" id="KW-0808">Transferase</keyword>
<comment type="similarity">
    <text evidence="3">Belongs to the acetyltransferase family. RimJ subfamily.</text>
</comment>
<evidence type="ECO:0000256" key="2">
    <source>
        <dbReference type="ARBA" id="ARBA00023315"/>
    </source>
</evidence>
<evidence type="ECO:0000256" key="3">
    <source>
        <dbReference type="ARBA" id="ARBA00038502"/>
    </source>
</evidence>
<dbReference type="PANTHER" id="PTHR43792">
    <property type="entry name" value="GNAT FAMILY, PUTATIVE (AFU_ORTHOLOGUE AFUA_3G00765)-RELATED-RELATED"/>
    <property type="match status" value="1"/>
</dbReference>
<evidence type="ECO:0000259" key="4">
    <source>
        <dbReference type="Pfam" id="PF13302"/>
    </source>
</evidence>
<evidence type="ECO:0000313" key="6">
    <source>
        <dbReference type="Proteomes" id="UP000187651"/>
    </source>
</evidence>
<protein>
    <submittedName>
        <fullName evidence="5">Ribosomal-protein-alanine N-acetyltransferase</fullName>
    </submittedName>
</protein>
<dbReference type="OrthoDB" id="9795206at2"/>
<dbReference type="InterPro" id="IPR016181">
    <property type="entry name" value="Acyl_CoA_acyltransferase"/>
</dbReference>
<name>A0A1G9YQM5_9FIRM</name>
<sequence>MQLEYSIDNYILKVLDEGHADIVLDFYKRNKESFNPYETAKPENFYSTEYIALMLNAEYNAIIKGKYVRFYLFEKDKPDYVVATFSFSNIILGYTKSCNIGYKVDIAYQNRGIATKFIPICVDLVIADKNIHRFNSYVLTTNYPSLKVMEKLNWIDEGIAHKYAYLDHDWRDHKHFVYINN</sequence>
<dbReference type="InterPro" id="IPR051531">
    <property type="entry name" value="N-acetyltransferase"/>
</dbReference>
<dbReference type="GO" id="GO:0008999">
    <property type="term" value="F:protein-N-terminal-alanine acetyltransferase activity"/>
    <property type="evidence" value="ECO:0007669"/>
    <property type="project" value="TreeGrafter"/>
</dbReference>
<keyword evidence="2" id="KW-0012">Acyltransferase</keyword>
<dbReference type="InterPro" id="IPR000182">
    <property type="entry name" value="GNAT_dom"/>
</dbReference>
<keyword evidence="6" id="KW-1185">Reference proteome</keyword>
<dbReference type="SUPFAM" id="SSF55729">
    <property type="entry name" value="Acyl-CoA N-acyltransferases (Nat)"/>
    <property type="match status" value="1"/>
</dbReference>
<dbReference type="AlphaFoldDB" id="A0A1G9YQM5"/>
<gene>
    <name evidence="5" type="ORF">SAMN05216544_1894</name>
</gene>
<dbReference type="PANTHER" id="PTHR43792:SF8">
    <property type="entry name" value="[RIBOSOMAL PROTEIN US5]-ALANINE N-ACETYLTRANSFERASE"/>
    <property type="match status" value="1"/>
</dbReference>
<dbReference type="Gene3D" id="3.40.630.30">
    <property type="match status" value="1"/>
</dbReference>
<dbReference type="Pfam" id="PF13302">
    <property type="entry name" value="Acetyltransf_3"/>
    <property type="match status" value="1"/>
</dbReference>
<evidence type="ECO:0000256" key="1">
    <source>
        <dbReference type="ARBA" id="ARBA00022679"/>
    </source>
</evidence>
<dbReference type="GO" id="GO:0005737">
    <property type="term" value="C:cytoplasm"/>
    <property type="evidence" value="ECO:0007669"/>
    <property type="project" value="TreeGrafter"/>
</dbReference>
<dbReference type="EMBL" id="FNHZ01000006">
    <property type="protein sequence ID" value="SDN11434.1"/>
    <property type="molecule type" value="Genomic_DNA"/>
</dbReference>
<organism evidence="5 6">
    <name type="scientific">Lachnospira pectinoschiza</name>
    <dbReference type="NCBI Taxonomy" id="28052"/>
    <lineage>
        <taxon>Bacteria</taxon>
        <taxon>Bacillati</taxon>
        <taxon>Bacillota</taxon>
        <taxon>Clostridia</taxon>
        <taxon>Lachnospirales</taxon>
        <taxon>Lachnospiraceae</taxon>
        <taxon>Lachnospira</taxon>
    </lineage>
</organism>
<dbReference type="RefSeq" id="WP_074521925.1">
    <property type="nucleotide sequence ID" value="NZ_FNHZ01000006.1"/>
</dbReference>